<dbReference type="Proteomes" id="UP000021108">
    <property type="component" value="Unassembled WGS sequence"/>
</dbReference>
<comment type="caution">
    <text evidence="6">The sequence shown here is derived from an EMBL/GenBank/DDBJ whole genome shotgun (WGS) entry which is preliminary data.</text>
</comment>
<evidence type="ECO:0000256" key="4">
    <source>
        <dbReference type="PROSITE-ProRule" id="PRU01161"/>
    </source>
</evidence>
<feature type="domain" description="PNPLA" evidence="5">
    <location>
        <begin position="9"/>
        <end position="175"/>
    </location>
</feature>
<dbReference type="EMBL" id="JEXD01000007">
    <property type="protein sequence ID" value="EXC08360.1"/>
    <property type="molecule type" value="Genomic_DNA"/>
</dbReference>
<dbReference type="PATRIC" id="fig|1310607.3.peg.1292"/>
<gene>
    <name evidence="6" type="ORF">J506_1338</name>
</gene>
<feature type="active site" description="Nucleophile" evidence="4">
    <location>
        <position position="43"/>
    </location>
</feature>
<dbReference type="InterPro" id="IPR002641">
    <property type="entry name" value="PNPLA_dom"/>
</dbReference>
<evidence type="ECO:0000259" key="5">
    <source>
        <dbReference type="PROSITE" id="PS51635"/>
    </source>
</evidence>
<keyword evidence="2 4" id="KW-0442">Lipid degradation</keyword>
<keyword evidence="3 4" id="KW-0443">Lipid metabolism</keyword>
<dbReference type="PANTHER" id="PTHR14226:SF25">
    <property type="entry name" value="PHOSPHOESTERASE"/>
    <property type="match status" value="1"/>
</dbReference>
<evidence type="ECO:0000313" key="6">
    <source>
        <dbReference type="EMBL" id="EXC08360.1"/>
    </source>
</evidence>
<sequence length="286" mass="32331">MTDFSRNALVVEGGGMRGAFTSGVLDAFLQQRFNPFDLYVGVSSGSTNVANYLTGQQGRTLTFYIDHSLRPEFIDYKRFFKGGDLLDLKWMWEIGEQEHPLDQQSLFAKNPDFYMVLTHAKTGHAEYLRAGKDNLLNALRASSSIPVLTRHPVDIMGEPYFDGGVADALPVRWAAQQSGVKKLLVLRTRPKNYFKASSRGDQFLAKYAFKHHYGFANSLRNRCARYNASVEFVRSSNPEQQILEVCPPPLKNMAGRLTTNPKKLRYSYEVGLETGLQAIENWNAMK</sequence>
<evidence type="ECO:0000256" key="2">
    <source>
        <dbReference type="ARBA" id="ARBA00022963"/>
    </source>
</evidence>
<dbReference type="AlphaFoldDB" id="A0A009PIV3"/>
<dbReference type="Pfam" id="PF01734">
    <property type="entry name" value="Patatin"/>
    <property type="match status" value="1"/>
</dbReference>
<accession>A0A009PIV3</accession>
<organism evidence="6 7">
    <name type="scientific">Acinetobacter baumannii 625974</name>
    <dbReference type="NCBI Taxonomy" id="1310607"/>
    <lineage>
        <taxon>Bacteria</taxon>
        <taxon>Pseudomonadati</taxon>
        <taxon>Pseudomonadota</taxon>
        <taxon>Gammaproteobacteria</taxon>
        <taxon>Moraxellales</taxon>
        <taxon>Moraxellaceae</taxon>
        <taxon>Acinetobacter</taxon>
        <taxon>Acinetobacter calcoaceticus/baumannii complex</taxon>
    </lineage>
</organism>
<keyword evidence="1 4" id="KW-0378">Hydrolase</keyword>
<reference evidence="6 7" key="1">
    <citation type="submission" date="2014-02" db="EMBL/GenBank/DDBJ databases">
        <title>Comparative genomics and transcriptomics to identify genetic mechanisms underlying the emergence of carbapenem resistant Acinetobacter baumannii (CRAb).</title>
        <authorList>
            <person name="Harris A.D."/>
            <person name="Johnson K.J."/>
            <person name="George J."/>
            <person name="Shefchek K."/>
            <person name="Daugherty S.C."/>
            <person name="Parankush S."/>
            <person name="Sadzewicz L."/>
            <person name="Tallon L."/>
            <person name="Sengamalay N."/>
            <person name="Hazen T.H."/>
            <person name="Rasko D.A."/>
        </authorList>
    </citation>
    <scope>NUCLEOTIDE SEQUENCE [LARGE SCALE GENOMIC DNA]</scope>
    <source>
        <strain evidence="6 7">625974</strain>
    </source>
</reference>
<dbReference type="Gene3D" id="3.40.1090.10">
    <property type="entry name" value="Cytosolic phospholipase A2 catalytic domain"/>
    <property type="match status" value="2"/>
</dbReference>
<proteinExistence type="predicted"/>
<protein>
    <submittedName>
        <fullName evidence="6">Patatin-like phospholipase family protein</fullName>
    </submittedName>
</protein>
<dbReference type="InterPro" id="IPR037483">
    <property type="entry name" value="YjjU-like"/>
</dbReference>
<dbReference type="InterPro" id="IPR016035">
    <property type="entry name" value="Acyl_Trfase/lysoPLipase"/>
</dbReference>
<dbReference type="CDD" id="cd07208">
    <property type="entry name" value="Pat_hypo_Ecoli_yjju_like"/>
    <property type="match status" value="1"/>
</dbReference>
<dbReference type="PANTHER" id="PTHR14226">
    <property type="entry name" value="NEUROPATHY TARGET ESTERASE/SWISS CHEESE D.MELANOGASTER"/>
    <property type="match status" value="1"/>
</dbReference>
<feature type="active site" description="Proton acceptor" evidence="4">
    <location>
        <position position="162"/>
    </location>
</feature>
<feature type="short sequence motif" description="DGA/G" evidence="4">
    <location>
        <begin position="162"/>
        <end position="164"/>
    </location>
</feature>
<dbReference type="InterPro" id="IPR050301">
    <property type="entry name" value="NTE"/>
</dbReference>
<evidence type="ECO:0000313" key="7">
    <source>
        <dbReference type="Proteomes" id="UP000021108"/>
    </source>
</evidence>
<feature type="short sequence motif" description="GXGXXG" evidence="4">
    <location>
        <begin position="13"/>
        <end position="18"/>
    </location>
</feature>
<dbReference type="GO" id="GO:0016042">
    <property type="term" value="P:lipid catabolic process"/>
    <property type="evidence" value="ECO:0007669"/>
    <property type="project" value="UniProtKB-UniRule"/>
</dbReference>
<evidence type="ECO:0000256" key="3">
    <source>
        <dbReference type="ARBA" id="ARBA00023098"/>
    </source>
</evidence>
<dbReference type="RefSeq" id="WP_004739882.1">
    <property type="nucleotide sequence ID" value="NZ_JEXD01000007.1"/>
</dbReference>
<name>A0A009PIV3_ACIBA</name>
<dbReference type="PROSITE" id="PS51635">
    <property type="entry name" value="PNPLA"/>
    <property type="match status" value="1"/>
</dbReference>
<feature type="short sequence motif" description="GXSXG" evidence="4">
    <location>
        <begin position="41"/>
        <end position="45"/>
    </location>
</feature>
<dbReference type="GO" id="GO:0016787">
    <property type="term" value="F:hydrolase activity"/>
    <property type="evidence" value="ECO:0007669"/>
    <property type="project" value="UniProtKB-UniRule"/>
</dbReference>
<dbReference type="SUPFAM" id="SSF52151">
    <property type="entry name" value="FabD/lysophospholipase-like"/>
    <property type="match status" value="1"/>
</dbReference>
<dbReference type="InterPro" id="IPR045943">
    <property type="entry name" value="DUF6363"/>
</dbReference>
<evidence type="ECO:0000256" key="1">
    <source>
        <dbReference type="ARBA" id="ARBA00022801"/>
    </source>
</evidence>
<dbReference type="Pfam" id="PF19890">
    <property type="entry name" value="DUF6363"/>
    <property type="match status" value="1"/>
</dbReference>